<keyword evidence="3" id="KW-1185">Reference proteome</keyword>
<feature type="compositionally biased region" description="Polar residues" evidence="1">
    <location>
        <begin position="63"/>
        <end position="73"/>
    </location>
</feature>
<dbReference type="Proteomes" id="UP000717328">
    <property type="component" value="Unassembled WGS sequence"/>
</dbReference>
<accession>A0A9P7FS95</accession>
<proteinExistence type="predicted"/>
<gene>
    <name evidence="2" type="ORF">H0H81_004320</name>
</gene>
<dbReference type="EMBL" id="JABCKI010006817">
    <property type="protein sequence ID" value="KAG5633942.1"/>
    <property type="molecule type" value="Genomic_DNA"/>
</dbReference>
<name>A0A9P7FS95_9AGAR</name>
<evidence type="ECO:0000313" key="2">
    <source>
        <dbReference type="EMBL" id="KAG5633942.1"/>
    </source>
</evidence>
<reference evidence="2" key="1">
    <citation type="submission" date="2021-02" db="EMBL/GenBank/DDBJ databases">
        <authorList>
            <person name="Nieuwenhuis M."/>
            <person name="Van De Peppel L.J.J."/>
        </authorList>
    </citation>
    <scope>NUCLEOTIDE SEQUENCE</scope>
    <source>
        <strain evidence="2">D49</strain>
    </source>
</reference>
<evidence type="ECO:0000256" key="1">
    <source>
        <dbReference type="SAM" id="MobiDB-lite"/>
    </source>
</evidence>
<dbReference type="AlphaFoldDB" id="A0A9P7FS95"/>
<comment type="caution">
    <text evidence="2">The sequence shown here is derived from an EMBL/GenBank/DDBJ whole genome shotgun (WGS) entry which is preliminary data.</text>
</comment>
<organism evidence="2 3">
    <name type="scientific">Sphagnurus paluster</name>
    <dbReference type="NCBI Taxonomy" id="117069"/>
    <lineage>
        <taxon>Eukaryota</taxon>
        <taxon>Fungi</taxon>
        <taxon>Dikarya</taxon>
        <taxon>Basidiomycota</taxon>
        <taxon>Agaricomycotina</taxon>
        <taxon>Agaricomycetes</taxon>
        <taxon>Agaricomycetidae</taxon>
        <taxon>Agaricales</taxon>
        <taxon>Tricholomatineae</taxon>
        <taxon>Lyophyllaceae</taxon>
        <taxon>Sphagnurus</taxon>
    </lineage>
</organism>
<evidence type="ECO:0000313" key="3">
    <source>
        <dbReference type="Proteomes" id="UP000717328"/>
    </source>
</evidence>
<feature type="region of interest" description="Disordered" evidence="1">
    <location>
        <begin position="24"/>
        <end position="125"/>
    </location>
</feature>
<reference evidence="2" key="2">
    <citation type="submission" date="2021-10" db="EMBL/GenBank/DDBJ databases">
        <title>Phylogenomics reveals ancestral predisposition of the termite-cultivated fungus Termitomyces towards a domesticated lifestyle.</title>
        <authorList>
            <person name="Auxier B."/>
            <person name="Grum-Grzhimaylo A."/>
            <person name="Cardenas M.E."/>
            <person name="Lodge J.D."/>
            <person name="Laessoe T."/>
            <person name="Pedersen O."/>
            <person name="Smith M.E."/>
            <person name="Kuyper T.W."/>
            <person name="Franco-Molano E.A."/>
            <person name="Baroni T.J."/>
            <person name="Aanen D.K."/>
        </authorList>
    </citation>
    <scope>NUCLEOTIDE SEQUENCE</scope>
    <source>
        <strain evidence="2">D49</strain>
    </source>
</reference>
<sequence length="125" mass="14289">MWVRLTQQEEEDHLKERAKRIATIEVQVKKRKERSDKGKSRGPRNSAATKRKWVDEAGDESIPESNGDATNKDSAPFPAKKKHSQATKSDVRRKLPLMPKSIEFIKDSDDEQQSSIDVIFDGLQK</sequence>
<protein>
    <submittedName>
        <fullName evidence="2">Uncharacterized protein</fullName>
    </submittedName>
</protein>